<organism evidence="2 3">
    <name type="scientific">Mytilus coruscus</name>
    <name type="common">Sea mussel</name>
    <dbReference type="NCBI Taxonomy" id="42192"/>
    <lineage>
        <taxon>Eukaryota</taxon>
        <taxon>Metazoa</taxon>
        <taxon>Spiralia</taxon>
        <taxon>Lophotrochozoa</taxon>
        <taxon>Mollusca</taxon>
        <taxon>Bivalvia</taxon>
        <taxon>Autobranchia</taxon>
        <taxon>Pteriomorphia</taxon>
        <taxon>Mytilida</taxon>
        <taxon>Mytiloidea</taxon>
        <taxon>Mytilidae</taxon>
        <taxon>Mytilinae</taxon>
        <taxon>Mytilus</taxon>
    </lineage>
</organism>
<dbReference type="PANTHER" id="PTHR11046:SF27">
    <property type="entry name" value="PROTEIN CBG26503"/>
    <property type="match status" value="1"/>
</dbReference>
<evidence type="ECO:0000313" key="2">
    <source>
        <dbReference type="EMBL" id="CAC5405270.1"/>
    </source>
</evidence>
<gene>
    <name evidence="2" type="ORF">MCOR_38981</name>
</gene>
<dbReference type="OrthoDB" id="6159600at2759"/>
<keyword evidence="3" id="KW-1185">Reference proteome</keyword>
<proteinExistence type="predicted"/>
<dbReference type="EMBL" id="CACVKT020007119">
    <property type="protein sequence ID" value="CAC5405270.1"/>
    <property type="molecule type" value="Genomic_DNA"/>
</dbReference>
<dbReference type="GO" id="GO:0000175">
    <property type="term" value="F:3'-5'-RNA exonuclease activity"/>
    <property type="evidence" value="ECO:0007669"/>
    <property type="project" value="InterPro"/>
</dbReference>
<dbReference type="InterPro" id="IPR022894">
    <property type="entry name" value="Oligoribonuclease"/>
</dbReference>
<evidence type="ECO:0000313" key="3">
    <source>
        <dbReference type="Proteomes" id="UP000507470"/>
    </source>
</evidence>
<name>A0A6J8DDW4_MYTCO</name>
<dbReference type="AlphaFoldDB" id="A0A6J8DDW4"/>
<dbReference type="PANTHER" id="PTHR11046">
    <property type="entry name" value="OLIGORIBONUCLEASE, MITOCHONDRIAL"/>
    <property type="match status" value="1"/>
</dbReference>
<reference evidence="2 3" key="1">
    <citation type="submission" date="2020-06" db="EMBL/GenBank/DDBJ databases">
        <authorList>
            <person name="Li R."/>
            <person name="Bekaert M."/>
        </authorList>
    </citation>
    <scope>NUCLEOTIDE SEQUENCE [LARGE SCALE GENOMIC DNA]</scope>
    <source>
        <strain evidence="3">wild</strain>
    </source>
</reference>
<sequence>MNVQRLILAQTQLAEELSQKNSTCLLNDETSKYETKSEGYHVSDNEGRLWVLGLRNILTKGAKDTLKTFQEILQDISEVSEESRGNRARIKKLEGYTSAILDWGLWQTDAQVDLHIGTISKCNKDKIEALKAQLNFRRHVLIQKPKEKDVFNFTKVIGTFKRRVNLTVEELTCNVKKLVEHAFTITSSTVDNQEEGDVPFLVGKAIKMHFEGTDGSVQTSRTGHVISTVHTISIQVFRDQY</sequence>
<dbReference type="Proteomes" id="UP000507470">
    <property type="component" value="Unassembled WGS sequence"/>
</dbReference>
<protein>
    <submittedName>
        <fullName evidence="2">Uncharacterized protein</fullName>
    </submittedName>
</protein>
<evidence type="ECO:0000256" key="1">
    <source>
        <dbReference type="ARBA" id="ARBA00022722"/>
    </source>
</evidence>
<accession>A0A6J8DDW4</accession>
<keyword evidence="1" id="KW-0378">Hydrolase</keyword>
<keyword evidence="1" id="KW-0540">Nuclease</keyword>